<proteinExistence type="predicted"/>
<dbReference type="Proteomes" id="UP000192727">
    <property type="component" value="Chromosome"/>
</dbReference>
<dbReference type="NCBIfam" id="NF007788">
    <property type="entry name" value="PRK10481.1"/>
    <property type="match status" value="1"/>
</dbReference>
<dbReference type="RefSeq" id="WP_083040967.1">
    <property type="nucleotide sequence ID" value="NZ_CP020557.1"/>
</dbReference>
<reference evidence="1 2" key="1">
    <citation type="submission" date="2017-03" db="EMBL/GenBank/DDBJ databases">
        <title>Paenibacillus larvae genome sequencing.</title>
        <authorList>
            <person name="Dingman D.W."/>
        </authorList>
    </citation>
    <scope>NUCLEOTIDE SEQUENCE [LARGE SCALE GENOMIC DNA]</scope>
    <source>
        <strain evidence="1 2">SAG 10367</strain>
    </source>
</reference>
<sequence length="227" mass="25417">MLLVKLGMITIGQAPRTDVAPIMEKYLENRAELVQMGALDGLTKTYIDERMAPGEEDYVLTSRLTTGEHVVMSRSCLQPLVEDKIKQMENLGITQILLLCTGQFPGLATERSYLIEPDHILPPVVRTMTGNRRLGILVPLPEQMDGMKEKFHSFEQEPVYAVSSPYTPDKVRFMSASRELKEKGANLIILDCMGYQEEMRAWVEEASGLPVILSNALMAKLISEMIG</sequence>
<gene>
    <name evidence="1" type="ORF">B7C51_17275</name>
</gene>
<dbReference type="EMBL" id="CP020557">
    <property type="protein sequence ID" value="ARF69190.1"/>
    <property type="molecule type" value="Genomic_DNA"/>
</dbReference>
<evidence type="ECO:0000313" key="2">
    <source>
        <dbReference type="Proteomes" id="UP000192727"/>
    </source>
</evidence>
<name>A0A1V0UWB5_9BACL</name>
<dbReference type="AlphaFoldDB" id="A0A1V0UWB5"/>
<dbReference type="Pfam" id="PF07302">
    <property type="entry name" value="AroM"/>
    <property type="match status" value="1"/>
</dbReference>
<dbReference type="InterPro" id="IPR010843">
    <property type="entry name" value="Uncharacterised_AroM"/>
</dbReference>
<protein>
    <submittedName>
        <fullName evidence="1">AroM protein</fullName>
    </submittedName>
</protein>
<accession>A0A1V0UWB5</accession>
<organism evidence="1 2">
    <name type="scientific">Paenibacillus larvae subsp. pulvifaciens</name>
    <dbReference type="NCBI Taxonomy" id="1477"/>
    <lineage>
        <taxon>Bacteria</taxon>
        <taxon>Bacillati</taxon>
        <taxon>Bacillota</taxon>
        <taxon>Bacilli</taxon>
        <taxon>Bacillales</taxon>
        <taxon>Paenibacillaceae</taxon>
        <taxon>Paenibacillus</taxon>
    </lineage>
</organism>
<evidence type="ECO:0000313" key="1">
    <source>
        <dbReference type="EMBL" id="ARF69190.1"/>
    </source>
</evidence>